<evidence type="ECO:0000256" key="1">
    <source>
        <dbReference type="ARBA" id="ARBA00093770"/>
    </source>
</evidence>
<comment type="caution">
    <text evidence="2">The sequence shown here is derived from an EMBL/GenBank/DDBJ whole genome shotgun (WGS) entry which is preliminary data.</text>
</comment>
<dbReference type="InterPro" id="IPR021458">
    <property type="entry name" value="Rv0495c"/>
</dbReference>
<comment type="similarity">
    <text evidence="1">Belongs to the Rv0495c family.</text>
</comment>
<dbReference type="Pfam" id="PF11307">
    <property type="entry name" value="DUF3109"/>
    <property type="match status" value="1"/>
</dbReference>
<dbReference type="Proteomes" id="UP001204015">
    <property type="component" value="Unassembled WGS sequence"/>
</dbReference>
<name>A0ABT1BTV9_9BACT</name>
<gene>
    <name evidence="2" type="ORF">NG821_01440</name>
</gene>
<sequence>MNYRKKLPIFQVGNVLVDPDIFIVRFCCDLSVCKGQCCVEGQAGPPVSPAEVEHIENCMVAVADDLSPAATEVIKQQGIWYVDADHDLDLSIVGCKDCVFTFYDQEGICLCALEKAYRTGKTSFKKPISCALYPLREKDFHNGTFGLTYKWWDVCKGALEKGKKQNLPLYQFLKDPLISRFGRDWYDQLCVMAVQLALRKLIPPIAKP</sequence>
<reference evidence="2 3" key="1">
    <citation type="submission" date="2022-06" db="EMBL/GenBank/DDBJ databases">
        <title>A taxonomic note on the genus Prevotella: Description of four novel genera and emended description of the genera Hallella and Xylanibacter.</title>
        <authorList>
            <person name="Hitch T.C.A."/>
        </authorList>
    </citation>
    <scope>NUCLEOTIDE SEQUENCE [LARGE SCALE GENOMIC DNA]</scope>
    <source>
        <strain evidence="2 3">DSM 100619</strain>
    </source>
</reference>
<organism evidence="2 3">
    <name type="scientific">Segatella cerevisiae</name>
    <dbReference type="NCBI Taxonomy" id="2053716"/>
    <lineage>
        <taxon>Bacteria</taxon>
        <taxon>Pseudomonadati</taxon>
        <taxon>Bacteroidota</taxon>
        <taxon>Bacteroidia</taxon>
        <taxon>Bacteroidales</taxon>
        <taxon>Prevotellaceae</taxon>
        <taxon>Segatella</taxon>
    </lineage>
</organism>
<evidence type="ECO:0000313" key="3">
    <source>
        <dbReference type="Proteomes" id="UP001204015"/>
    </source>
</evidence>
<evidence type="ECO:0000313" key="2">
    <source>
        <dbReference type="EMBL" id="MCO6024519.1"/>
    </source>
</evidence>
<dbReference type="RefSeq" id="WP_252759883.1">
    <property type="nucleotide sequence ID" value="NZ_JAMXLY010000003.1"/>
</dbReference>
<proteinExistence type="inferred from homology"/>
<dbReference type="EMBL" id="JAMXLY010000003">
    <property type="protein sequence ID" value="MCO6024519.1"/>
    <property type="molecule type" value="Genomic_DNA"/>
</dbReference>
<keyword evidence="3" id="KW-1185">Reference proteome</keyword>
<protein>
    <submittedName>
        <fullName evidence="2">DUF3109 family protein</fullName>
    </submittedName>
</protein>
<accession>A0ABT1BTV9</accession>